<dbReference type="KEGG" id="mgel:G5B37_03175"/>
<dbReference type="EMBL" id="CP049057">
    <property type="protein sequence ID" value="QIE58595.1"/>
    <property type="molecule type" value="Genomic_DNA"/>
</dbReference>
<evidence type="ECO:0008006" key="4">
    <source>
        <dbReference type="Google" id="ProtNLM"/>
    </source>
</evidence>
<name>A0A6G6GJ43_9FLAO</name>
<keyword evidence="1" id="KW-0812">Transmembrane</keyword>
<gene>
    <name evidence="2" type="ORF">G5B37_03175</name>
</gene>
<evidence type="ECO:0000313" key="3">
    <source>
        <dbReference type="Proteomes" id="UP000505306"/>
    </source>
</evidence>
<feature type="transmembrane region" description="Helical" evidence="1">
    <location>
        <begin position="5"/>
        <end position="22"/>
    </location>
</feature>
<protein>
    <recommendedName>
        <fullName evidence="4">Hydrolase</fullName>
    </recommendedName>
</protein>
<keyword evidence="1" id="KW-1133">Transmembrane helix</keyword>
<dbReference type="Proteomes" id="UP000505306">
    <property type="component" value="Chromosome"/>
</dbReference>
<proteinExistence type="predicted"/>
<evidence type="ECO:0000313" key="2">
    <source>
        <dbReference type="EMBL" id="QIE58595.1"/>
    </source>
</evidence>
<dbReference type="RefSeq" id="WP_164678628.1">
    <property type="nucleotide sequence ID" value="NZ_CP049057.1"/>
</dbReference>
<organism evidence="2 3">
    <name type="scientific">Rasiella rasia</name>
    <dbReference type="NCBI Taxonomy" id="2744027"/>
    <lineage>
        <taxon>Bacteria</taxon>
        <taxon>Pseudomonadati</taxon>
        <taxon>Bacteroidota</taxon>
        <taxon>Flavobacteriia</taxon>
        <taxon>Flavobacteriales</taxon>
        <taxon>Flavobacteriaceae</taxon>
        <taxon>Rasiella</taxon>
    </lineage>
</organism>
<accession>A0A6G6GJ43</accession>
<sequence length="164" mass="19094">MRNKIFMYLFFFAVLFIIFQYMNEKSIFESQEKQINGLSLQKQEADSLRLQAQNQLVEANYFNLMGNDDAMTYLENLGMEAEEVKKMVSDAIHEKNFEAGGNPLVPVEGGVGEMRINKVKFLNHRWVIGNFSDGNYWGEVLIDYFFDENNKLFLKTIDAVIYTN</sequence>
<dbReference type="AlphaFoldDB" id="A0A6G6GJ43"/>
<reference evidence="2 3" key="1">
    <citation type="submission" date="2020-02" db="EMBL/GenBank/DDBJ databases">
        <title>Complete genome sequence of Flavobacteriaceae bacterium.</title>
        <authorList>
            <person name="Kim S.-J."/>
            <person name="Kim Y.-S."/>
            <person name="Kim K.-H."/>
        </authorList>
    </citation>
    <scope>NUCLEOTIDE SEQUENCE [LARGE SCALE GENOMIC DNA]</scope>
    <source>
        <strain evidence="2 3">RR4-40</strain>
    </source>
</reference>
<evidence type="ECO:0000256" key="1">
    <source>
        <dbReference type="SAM" id="Phobius"/>
    </source>
</evidence>
<keyword evidence="1" id="KW-0472">Membrane</keyword>
<keyword evidence="3" id="KW-1185">Reference proteome</keyword>